<protein>
    <submittedName>
        <fullName evidence="1">Uncharacterized protein</fullName>
    </submittedName>
</protein>
<evidence type="ECO:0000313" key="1">
    <source>
        <dbReference type="EMBL" id="KAA6377964.1"/>
    </source>
</evidence>
<name>A0A5J4V6C9_9EUKA</name>
<proteinExistence type="predicted"/>
<dbReference type="EMBL" id="SNRW01009463">
    <property type="protein sequence ID" value="KAA6377964.1"/>
    <property type="molecule type" value="Genomic_DNA"/>
</dbReference>
<comment type="caution">
    <text evidence="1">The sequence shown here is derived from an EMBL/GenBank/DDBJ whole genome shotgun (WGS) entry which is preliminary data.</text>
</comment>
<dbReference type="Proteomes" id="UP000324800">
    <property type="component" value="Unassembled WGS sequence"/>
</dbReference>
<evidence type="ECO:0000313" key="2">
    <source>
        <dbReference type="Proteomes" id="UP000324800"/>
    </source>
</evidence>
<gene>
    <name evidence="1" type="ORF">EZS28_026510</name>
</gene>
<organism evidence="1 2">
    <name type="scientific">Streblomastix strix</name>
    <dbReference type="NCBI Taxonomy" id="222440"/>
    <lineage>
        <taxon>Eukaryota</taxon>
        <taxon>Metamonada</taxon>
        <taxon>Preaxostyla</taxon>
        <taxon>Oxymonadida</taxon>
        <taxon>Streblomastigidae</taxon>
        <taxon>Streblomastix</taxon>
    </lineage>
</organism>
<reference evidence="1 2" key="1">
    <citation type="submission" date="2019-03" db="EMBL/GenBank/DDBJ databases">
        <title>Single cell metagenomics reveals metabolic interactions within the superorganism composed of flagellate Streblomastix strix and complex community of Bacteroidetes bacteria on its surface.</title>
        <authorList>
            <person name="Treitli S.C."/>
            <person name="Kolisko M."/>
            <person name="Husnik F."/>
            <person name="Keeling P."/>
            <person name="Hampl V."/>
        </authorList>
    </citation>
    <scope>NUCLEOTIDE SEQUENCE [LARGE SCALE GENOMIC DNA]</scope>
    <source>
        <strain evidence="1">ST1C</strain>
    </source>
</reference>
<sequence length="261" mass="29312">LRTIGNEGDSDKIGQLFDCIQSQKTEGSTTTSICTCSWSGQLHSRFSEQIGQLGGLQQKPTIGANPIPEGLECAMYRSIQPYMGERNPLDPPTYPNNILDFNDTQTVMNYSDCGGTLVARPTLVHNTAIRKLKLDYPWTIEPNPDSVSEYDSETSPTPTRHFSSLTDGCIADRGRELLIKFLDDWMKSKQYSFQDVLRAKPGFIIPEIMSWFTGQHKTPKSPINKQSCNKSILQLIFDREPMRDIPSAPTNRVISNCNEQT</sequence>
<dbReference type="AlphaFoldDB" id="A0A5J4V6C9"/>
<accession>A0A5J4V6C9</accession>
<dbReference type="OrthoDB" id="7477527at2759"/>
<feature type="non-terminal residue" evidence="1">
    <location>
        <position position="1"/>
    </location>
</feature>